<organism evidence="1 2">
    <name type="scientific">Alternaria panax</name>
    <dbReference type="NCBI Taxonomy" id="48097"/>
    <lineage>
        <taxon>Eukaryota</taxon>
        <taxon>Fungi</taxon>
        <taxon>Dikarya</taxon>
        <taxon>Ascomycota</taxon>
        <taxon>Pezizomycotina</taxon>
        <taxon>Dothideomycetes</taxon>
        <taxon>Pleosporomycetidae</taxon>
        <taxon>Pleosporales</taxon>
        <taxon>Pleosporineae</taxon>
        <taxon>Pleosporaceae</taxon>
        <taxon>Alternaria</taxon>
        <taxon>Alternaria sect. Panax</taxon>
    </lineage>
</organism>
<dbReference type="EMBL" id="JAANER010000003">
    <property type="protein sequence ID" value="KAG9192747.1"/>
    <property type="molecule type" value="Genomic_DNA"/>
</dbReference>
<keyword evidence="2" id="KW-1185">Reference proteome</keyword>
<accession>A0AAD4IDH1</accession>
<dbReference type="AlphaFoldDB" id="A0AAD4IDH1"/>
<dbReference type="Proteomes" id="UP001199106">
    <property type="component" value="Unassembled WGS sequence"/>
</dbReference>
<sequence>MPRGSLLRRLFKHGQYARSRAHEQSPLLSESEMPAVIESRDTLQTPSPPRTPESPAVHALPQIVEEESATATTTPSPVSSRIGSTVSDLASVVTFINTNEPVPVIDPTTLTTRDLLYTAINEATAATNAHIDTLKTTSALLQAITGFSETIEILKQEMKDKKRACRTKLGELEAFEEAVEEMRFPDDEAHVTQA</sequence>
<gene>
    <name evidence="1" type="ORF">G6011_11481</name>
</gene>
<evidence type="ECO:0000313" key="2">
    <source>
        <dbReference type="Proteomes" id="UP001199106"/>
    </source>
</evidence>
<name>A0AAD4IDH1_9PLEO</name>
<proteinExistence type="predicted"/>
<evidence type="ECO:0000313" key="1">
    <source>
        <dbReference type="EMBL" id="KAG9192747.1"/>
    </source>
</evidence>
<reference evidence="1" key="1">
    <citation type="submission" date="2021-07" db="EMBL/GenBank/DDBJ databases">
        <title>Genome Resource of American Ginseng Black Spot Pathogen Alternaria panax.</title>
        <authorList>
            <person name="Qiu C."/>
            <person name="Wang W."/>
            <person name="Liu Z."/>
        </authorList>
    </citation>
    <scope>NUCLEOTIDE SEQUENCE</scope>
    <source>
        <strain evidence="1">BNCC115425</strain>
    </source>
</reference>
<comment type="caution">
    <text evidence="1">The sequence shown here is derived from an EMBL/GenBank/DDBJ whole genome shotgun (WGS) entry which is preliminary data.</text>
</comment>
<protein>
    <submittedName>
        <fullName evidence="1">Uncharacterized protein</fullName>
    </submittedName>
</protein>